<dbReference type="CDD" id="cd05233">
    <property type="entry name" value="SDR_c"/>
    <property type="match status" value="1"/>
</dbReference>
<comment type="similarity">
    <text evidence="1">Belongs to the short-chain dehydrogenases/reductases (SDR) family.</text>
</comment>
<evidence type="ECO:0000256" key="2">
    <source>
        <dbReference type="ARBA" id="ARBA00023002"/>
    </source>
</evidence>
<dbReference type="Proteomes" id="UP000054683">
    <property type="component" value="Unassembled WGS sequence"/>
</dbReference>
<sequence length="249" mass="26315">MRFQDKVVIVTGAGQGIGEAYARALANEGAAVAVAEINEENGRRVAQEIADAGGRSLFVQTDVSSPESAATLAASVAQAFGGIDLLINNAAIFAGMRRESLLEVDYAYYQHFMEVNMNGALIVTRAVYKFMVARGGGAILNQSSTAAYEAGNYYKIAKTGLNAITIGLARELGPMNIRVNGIAPGPTDTTATRTSVPPERLQALLSNLPLRRIGTTQDIVNTCLFLLSGDAAWVTGQTWCVDGGTVLRI</sequence>
<dbReference type="EMBL" id="FCOK02000018">
    <property type="protein sequence ID" value="SAL34484.1"/>
    <property type="molecule type" value="Genomic_DNA"/>
</dbReference>
<evidence type="ECO:0000313" key="3">
    <source>
        <dbReference type="EMBL" id="SAL34484.1"/>
    </source>
</evidence>
<dbReference type="PANTHER" id="PTHR43639:SF1">
    <property type="entry name" value="SHORT-CHAIN DEHYDROGENASE_REDUCTASE FAMILY PROTEIN"/>
    <property type="match status" value="1"/>
</dbReference>
<name>A0A158GQQ2_9BURK</name>
<dbReference type="SUPFAM" id="SSF51735">
    <property type="entry name" value="NAD(P)-binding Rossmann-fold domains"/>
    <property type="match status" value="1"/>
</dbReference>
<dbReference type="InterPro" id="IPR002347">
    <property type="entry name" value="SDR_fam"/>
</dbReference>
<evidence type="ECO:0000256" key="1">
    <source>
        <dbReference type="ARBA" id="ARBA00006484"/>
    </source>
</evidence>
<accession>A0A158GQQ2</accession>
<dbReference type="RefSeq" id="WP_062086096.1">
    <property type="nucleotide sequence ID" value="NZ_FCOK02000018.1"/>
</dbReference>
<dbReference type="Pfam" id="PF13561">
    <property type="entry name" value="adh_short_C2"/>
    <property type="match status" value="1"/>
</dbReference>
<proteinExistence type="inferred from homology"/>
<dbReference type="NCBIfam" id="NF005853">
    <property type="entry name" value="PRK07774.1"/>
    <property type="match status" value="1"/>
</dbReference>
<dbReference type="NCBIfam" id="NF005559">
    <property type="entry name" value="PRK07231.1"/>
    <property type="match status" value="1"/>
</dbReference>
<evidence type="ECO:0000313" key="4">
    <source>
        <dbReference type="Proteomes" id="UP000054683"/>
    </source>
</evidence>
<dbReference type="FunFam" id="3.40.50.720:FF:000084">
    <property type="entry name" value="Short-chain dehydrogenase reductase"/>
    <property type="match status" value="1"/>
</dbReference>
<reference evidence="3 4" key="1">
    <citation type="submission" date="2016-01" db="EMBL/GenBank/DDBJ databases">
        <authorList>
            <person name="Oliw E.H."/>
        </authorList>
    </citation>
    <scope>NUCLEOTIDE SEQUENCE [LARGE SCALE GENOMIC DNA]</scope>
    <source>
        <strain evidence="3">LMG 27134</strain>
    </source>
</reference>
<dbReference type="Gene3D" id="3.40.50.720">
    <property type="entry name" value="NAD(P)-binding Rossmann-like Domain"/>
    <property type="match status" value="1"/>
</dbReference>
<dbReference type="PANTHER" id="PTHR43639">
    <property type="entry name" value="OXIDOREDUCTASE, SHORT-CHAIN DEHYDROGENASE/REDUCTASE FAMILY (AFU_ORTHOLOGUE AFUA_5G02870)"/>
    <property type="match status" value="1"/>
</dbReference>
<gene>
    <name evidence="3" type="ORF">AWB69_03162</name>
</gene>
<dbReference type="AlphaFoldDB" id="A0A158GQQ2"/>
<dbReference type="PRINTS" id="PR00081">
    <property type="entry name" value="GDHRDH"/>
</dbReference>
<dbReference type="OrthoDB" id="7301144at2"/>
<keyword evidence="2" id="KW-0560">Oxidoreductase</keyword>
<dbReference type="GO" id="GO:0016491">
    <property type="term" value="F:oxidoreductase activity"/>
    <property type="evidence" value="ECO:0007669"/>
    <property type="project" value="UniProtKB-KW"/>
</dbReference>
<protein>
    <submittedName>
        <fullName evidence="3">Short-chain dehydrogenase/reductase SDR</fullName>
    </submittedName>
</protein>
<organism evidence="3 4">
    <name type="scientific">Caballeronia udeis</name>
    <dbReference type="NCBI Taxonomy" id="1232866"/>
    <lineage>
        <taxon>Bacteria</taxon>
        <taxon>Pseudomonadati</taxon>
        <taxon>Pseudomonadota</taxon>
        <taxon>Betaproteobacteria</taxon>
        <taxon>Burkholderiales</taxon>
        <taxon>Burkholderiaceae</taxon>
        <taxon>Caballeronia</taxon>
    </lineage>
</organism>
<dbReference type="PRINTS" id="PR00080">
    <property type="entry name" value="SDRFAMILY"/>
</dbReference>
<dbReference type="InterPro" id="IPR036291">
    <property type="entry name" value="NAD(P)-bd_dom_sf"/>
</dbReference>